<protein>
    <submittedName>
        <fullName evidence="5">Sugar transport protein 14</fullName>
    </submittedName>
</protein>
<dbReference type="Pfam" id="PF00083">
    <property type="entry name" value="Sugar_tr"/>
    <property type="match status" value="1"/>
</dbReference>
<dbReference type="GO" id="GO:0016020">
    <property type="term" value="C:membrane"/>
    <property type="evidence" value="ECO:0007669"/>
    <property type="project" value="UniProtKB-SubCell"/>
</dbReference>
<evidence type="ECO:0000313" key="5">
    <source>
        <dbReference type="EnsemblPlants" id="EMT04776"/>
    </source>
</evidence>
<dbReference type="Gene3D" id="1.20.1250.20">
    <property type="entry name" value="MFS general substrate transporter like domains"/>
    <property type="match status" value="1"/>
</dbReference>
<comment type="subcellular location">
    <subcellularLocation>
        <location evidence="1">Membrane</location>
    </subcellularLocation>
</comment>
<evidence type="ECO:0000256" key="2">
    <source>
        <dbReference type="ARBA" id="ARBA00022692"/>
    </source>
</evidence>
<evidence type="ECO:0000256" key="3">
    <source>
        <dbReference type="ARBA" id="ARBA00022989"/>
    </source>
</evidence>
<reference evidence="5" key="1">
    <citation type="submission" date="2015-06" db="UniProtKB">
        <authorList>
            <consortium name="EnsemblPlants"/>
        </authorList>
    </citation>
    <scope>IDENTIFICATION</scope>
</reference>
<proteinExistence type="predicted"/>
<name>M8AJW7_AEGTA</name>
<sequence>MEEYYKHETTGRLRCDYMGRPILVQGGRLEEAYRVLEKTHKVDAGFEDLKDEGTFSNLLAVRNRPQLIILEFQQLSGMNSITFYSPVIFHGTNKYKSVEITTLVI</sequence>
<dbReference type="EnsemblPlants" id="EMT04776">
    <property type="protein sequence ID" value="EMT04776"/>
    <property type="gene ID" value="F775_23618"/>
</dbReference>
<accession>M8AJW7</accession>
<dbReference type="AlphaFoldDB" id="M8AJW7"/>
<keyword evidence="2" id="KW-0812">Transmembrane</keyword>
<keyword evidence="3" id="KW-1133">Transmembrane helix</keyword>
<evidence type="ECO:0000256" key="1">
    <source>
        <dbReference type="ARBA" id="ARBA00004370"/>
    </source>
</evidence>
<dbReference type="GO" id="GO:0022857">
    <property type="term" value="F:transmembrane transporter activity"/>
    <property type="evidence" value="ECO:0007669"/>
    <property type="project" value="InterPro"/>
</dbReference>
<evidence type="ECO:0000256" key="4">
    <source>
        <dbReference type="ARBA" id="ARBA00023136"/>
    </source>
</evidence>
<organism evidence="5">
    <name type="scientific">Aegilops tauschii</name>
    <name type="common">Tausch's goatgrass</name>
    <name type="synonym">Aegilops squarrosa</name>
    <dbReference type="NCBI Taxonomy" id="37682"/>
    <lineage>
        <taxon>Eukaryota</taxon>
        <taxon>Viridiplantae</taxon>
        <taxon>Streptophyta</taxon>
        <taxon>Embryophyta</taxon>
        <taxon>Tracheophyta</taxon>
        <taxon>Spermatophyta</taxon>
        <taxon>Magnoliopsida</taxon>
        <taxon>Liliopsida</taxon>
        <taxon>Poales</taxon>
        <taxon>Poaceae</taxon>
        <taxon>BOP clade</taxon>
        <taxon>Pooideae</taxon>
        <taxon>Triticodae</taxon>
        <taxon>Triticeae</taxon>
        <taxon>Triticinae</taxon>
        <taxon>Aegilops</taxon>
    </lineage>
</organism>
<dbReference type="InterPro" id="IPR036259">
    <property type="entry name" value="MFS_trans_sf"/>
</dbReference>
<dbReference type="InterPro" id="IPR005828">
    <property type="entry name" value="MFS_sugar_transport-like"/>
</dbReference>
<keyword evidence="4" id="KW-0472">Membrane</keyword>